<evidence type="ECO:0000313" key="3">
    <source>
        <dbReference type="Proteomes" id="UP001367508"/>
    </source>
</evidence>
<dbReference type="AlphaFoldDB" id="A0AAN9KSA0"/>
<evidence type="ECO:0000313" key="2">
    <source>
        <dbReference type="EMBL" id="KAK7322514.1"/>
    </source>
</evidence>
<dbReference type="EMBL" id="JAYMYQ010000006">
    <property type="protein sequence ID" value="KAK7322514.1"/>
    <property type="molecule type" value="Genomic_DNA"/>
</dbReference>
<accession>A0AAN9KSA0</accession>
<gene>
    <name evidence="2" type="ORF">VNO77_25897</name>
</gene>
<comment type="caution">
    <text evidence="2">The sequence shown here is derived from an EMBL/GenBank/DDBJ whole genome shotgun (WGS) entry which is preliminary data.</text>
</comment>
<proteinExistence type="predicted"/>
<dbReference type="Proteomes" id="UP001367508">
    <property type="component" value="Unassembled WGS sequence"/>
</dbReference>
<feature type="compositionally biased region" description="Basic and acidic residues" evidence="1">
    <location>
        <begin position="286"/>
        <end position="296"/>
    </location>
</feature>
<protein>
    <submittedName>
        <fullName evidence="2">Uncharacterized protein</fullName>
    </submittedName>
</protein>
<organism evidence="2 3">
    <name type="scientific">Canavalia gladiata</name>
    <name type="common">Sword bean</name>
    <name type="synonym">Dolichos gladiatus</name>
    <dbReference type="NCBI Taxonomy" id="3824"/>
    <lineage>
        <taxon>Eukaryota</taxon>
        <taxon>Viridiplantae</taxon>
        <taxon>Streptophyta</taxon>
        <taxon>Embryophyta</taxon>
        <taxon>Tracheophyta</taxon>
        <taxon>Spermatophyta</taxon>
        <taxon>Magnoliopsida</taxon>
        <taxon>eudicotyledons</taxon>
        <taxon>Gunneridae</taxon>
        <taxon>Pentapetalae</taxon>
        <taxon>rosids</taxon>
        <taxon>fabids</taxon>
        <taxon>Fabales</taxon>
        <taxon>Fabaceae</taxon>
        <taxon>Papilionoideae</taxon>
        <taxon>50 kb inversion clade</taxon>
        <taxon>NPAAA clade</taxon>
        <taxon>indigoferoid/millettioid clade</taxon>
        <taxon>Phaseoleae</taxon>
        <taxon>Canavalia</taxon>
    </lineage>
</organism>
<evidence type="ECO:0000256" key="1">
    <source>
        <dbReference type="SAM" id="MobiDB-lite"/>
    </source>
</evidence>
<keyword evidence="3" id="KW-1185">Reference proteome</keyword>
<reference evidence="2 3" key="1">
    <citation type="submission" date="2024-01" db="EMBL/GenBank/DDBJ databases">
        <title>The genomes of 5 underutilized Papilionoideae crops provide insights into root nodulation and disease resistanc.</title>
        <authorList>
            <person name="Jiang F."/>
        </authorList>
    </citation>
    <scope>NUCLEOTIDE SEQUENCE [LARGE SCALE GENOMIC DNA]</scope>
    <source>
        <strain evidence="2">LVBAO_FW01</strain>
        <tissue evidence="2">Leaves</tissue>
    </source>
</reference>
<name>A0AAN9KSA0_CANGL</name>
<feature type="region of interest" description="Disordered" evidence="1">
    <location>
        <begin position="286"/>
        <end position="306"/>
    </location>
</feature>
<sequence>MTVMLAIAMRCYWRMMIRGLRVEILKAVKEESYDKGDDGRIAHLDSVIVESEDVGDHEIVENDGGVKFQVSHGRGEGLRKVLPEVQQGFYLFLQLPDSSSGDGPSGFNALAWWCFSSSALRSDICITYKLIYWGLGLVRGFDPIVKATAELVFDEIVGGDADIGQNVDMGVVDDDAGHELKNETAILEESRSAEVVASQSLKAELGDSKELFNTATFAALLKAALAVRLGGGRSLDAAMESASQLEAEGKDDLNFTINILNAMISSIVHVTNIPRKKVVKWFEDRRSEEGVPDHRLPYQRSVPETS</sequence>